<evidence type="ECO:0000313" key="3">
    <source>
        <dbReference type="Proteomes" id="UP001501265"/>
    </source>
</evidence>
<comment type="caution">
    <text evidence="2">The sequence shown here is derived from an EMBL/GenBank/DDBJ whole genome shotgun (WGS) entry which is preliminary data.</text>
</comment>
<protein>
    <submittedName>
        <fullName evidence="2">Uncharacterized protein</fullName>
    </submittedName>
</protein>
<evidence type="ECO:0000256" key="1">
    <source>
        <dbReference type="SAM" id="MobiDB-lite"/>
    </source>
</evidence>
<dbReference type="Proteomes" id="UP001501265">
    <property type="component" value="Unassembled WGS sequence"/>
</dbReference>
<evidence type="ECO:0000313" key="2">
    <source>
        <dbReference type="EMBL" id="GAA4781867.1"/>
    </source>
</evidence>
<proteinExistence type="predicted"/>
<sequence length="198" mass="21300">MALTDHHDVFIGATFDGHTFLVLNRPIPGAVHMLTGAGFTVRRHQGRTLYLLPPDTAEDAHERAGVAAYGLMAHTHDLVDLAWTTRHYDGGQNPPDVTFQFTDGTVTATAATDAAHAVLVRHGFTTTGQERHYLLTDALSERTTLHAVVSAEAHLHAHGVSVHVDLGIATVADIPPAPPRPNPEPMSAPNSAVIRRTR</sequence>
<keyword evidence="3" id="KW-1185">Reference proteome</keyword>
<dbReference type="RefSeq" id="WP_345616635.1">
    <property type="nucleotide sequence ID" value="NZ_BAABIG010000001.1"/>
</dbReference>
<feature type="compositionally biased region" description="Pro residues" evidence="1">
    <location>
        <begin position="175"/>
        <end position="186"/>
    </location>
</feature>
<reference evidence="3" key="1">
    <citation type="journal article" date="2019" name="Int. J. Syst. Evol. Microbiol.">
        <title>The Global Catalogue of Microorganisms (GCM) 10K type strain sequencing project: providing services to taxonomists for standard genome sequencing and annotation.</title>
        <authorList>
            <consortium name="The Broad Institute Genomics Platform"/>
            <consortium name="The Broad Institute Genome Sequencing Center for Infectious Disease"/>
            <person name="Wu L."/>
            <person name="Ma J."/>
        </authorList>
    </citation>
    <scope>NUCLEOTIDE SEQUENCE [LARGE SCALE GENOMIC DNA]</scope>
    <source>
        <strain evidence="3">JCM 18081</strain>
    </source>
</reference>
<organism evidence="2 3">
    <name type="scientific">Streptomyces ziwulingensis</name>
    <dbReference type="NCBI Taxonomy" id="1045501"/>
    <lineage>
        <taxon>Bacteria</taxon>
        <taxon>Bacillati</taxon>
        <taxon>Actinomycetota</taxon>
        <taxon>Actinomycetes</taxon>
        <taxon>Kitasatosporales</taxon>
        <taxon>Streptomycetaceae</taxon>
        <taxon>Streptomyces</taxon>
    </lineage>
</organism>
<feature type="region of interest" description="Disordered" evidence="1">
    <location>
        <begin position="174"/>
        <end position="198"/>
    </location>
</feature>
<gene>
    <name evidence="2" type="ORF">GCM10023220_00390</name>
</gene>
<name>A0ABP9AJ31_9ACTN</name>
<dbReference type="EMBL" id="BAABIG010000001">
    <property type="protein sequence ID" value="GAA4781867.1"/>
    <property type="molecule type" value="Genomic_DNA"/>
</dbReference>
<accession>A0ABP9AJ31</accession>